<keyword evidence="2" id="KW-0472">Membrane</keyword>
<dbReference type="OrthoDB" id="9813903at2"/>
<evidence type="ECO:0000313" key="4">
    <source>
        <dbReference type="EMBL" id="TSH96450.1"/>
    </source>
</evidence>
<accession>A0A556AU55</accession>
<dbReference type="SMART" id="SM00267">
    <property type="entry name" value="GGDEF"/>
    <property type="match status" value="1"/>
</dbReference>
<sequence length="588" mass="62948">MTWFEACMMACGSVGSAQRVAAPPCRGAGLWVGRWHGGYASSPDGVAREAGQSSRTFHACPAFAPGAMPKINLRQLVLCLTCGSVLLTLFIALVSGGIMHRDLLLDKGLEANRLYAGKIAKTTDLYLRMSLQRLAYAGDEVAGAWTDAAQRQSIVTRLREDASMFDAVLVVGADGTVLATDPPNLGLRGRRLDTVGAREALAQRAPMISRPFVGAMGRLIITLTSPIEDEAGQYLGYVSGSLYLHRDGLLSSLLGEHDFMDGSYLYVVDDEGRVLYHQDRAWVGALREGDPAVAAVRAGRSGAMRLTNANDVPVLAGYAPVAVADWGVIASQPEQATLAELSALVWRNLAYTLPGLALSFALIWALSAQISKPLAQIARRAGQMEEPDARDRLERVRSWYFEAAQIKSSLLRGLSGVQGRIRRLNEESQTDQLTGLANRRAMEAAAAAWQAAGASCAVVLVDIDRFKLVNDRLGHDVGDRVLQHLARVLAAQARPGDLACRLGGEEFALFMPATPLPFAVETAERLRLAVAAQRMAGVGEITVSCGVAHLSHLPDTEPGFSALVKAADVALYRAKAQGRNRTEVAAAV</sequence>
<dbReference type="SUPFAM" id="SSF55073">
    <property type="entry name" value="Nucleotide cyclase"/>
    <property type="match status" value="1"/>
</dbReference>
<dbReference type="SUPFAM" id="SSF103190">
    <property type="entry name" value="Sensory domain-like"/>
    <property type="match status" value="2"/>
</dbReference>
<keyword evidence="2" id="KW-1133">Transmembrane helix</keyword>
<dbReference type="GO" id="GO:0043709">
    <property type="term" value="P:cell adhesion involved in single-species biofilm formation"/>
    <property type="evidence" value="ECO:0007669"/>
    <property type="project" value="TreeGrafter"/>
</dbReference>
<feature type="transmembrane region" description="Helical" evidence="2">
    <location>
        <begin position="76"/>
        <end position="99"/>
    </location>
</feature>
<dbReference type="EMBL" id="VLTJ01000016">
    <property type="protein sequence ID" value="TSH96450.1"/>
    <property type="molecule type" value="Genomic_DNA"/>
</dbReference>
<dbReference type="GO" id="GO:1902201">
    <property type="term" value="P:negative regulation of bacterial-type flagellum-dependent cell motility"/>
    <property type="evidence" value="ECO:0007669"/>
    <property type="project" value="TreeGrafter"/>
</dbReference>
<evidence type="ECO:0000256" key="1">
    <source>
        <dbReference type="ARBA" id="ARBA00012528"/>
    </source>
</evidence>
<dbReference type="Gene3D" id="3.30.450.20">
    <property type="entry name" value="PAS domain"/>
    <property type="match status" value="1"/>
</dbReference>
<dbReference type="CDD" id="cd18774">
    <property type="entry name" value="PDC2_HK_sensor"/>
    <property type="match status" value="1"/>
</dbReference>
<evidence type="ECO:0000313" key="5">
    <source>
        <dbReference type="Proteomes" id="UP000318405"/>
    </source>
</evidence>
<dbReference type="CDD" id="cd01949">
    <property type="entry name" value="GGDEF"/>
    <property type="match status" value="1"/>
</dbReference>
<dbReference type="InterPro" id="IPR050469">
    <property type="entry name" value="Diguanylate_Cyclase"/>
</dbReference>
<dbReference type="InterPro" id="IPR029787">
    <property type="entry name" value="Nucleotide_cyclase"/>
</dbReference>
<dbReference type="Proteomes" id="UP000318405">
    <property type="component" value="Unassembled WGS sequence"/>
</dbReference>
<evidence type="ECO:0000256" key="2">
    <source>
        <dbReference type="SAM" id="Phobius"/>
    </source>
</evidence>
<dbReference type="AlphaFoldDB" id="A0A556AU55"/>
<evidence type="ECO:0000259" key="3">
    <source>
        <dbReference type="PROSITE" id="PS50887"/>
    </source>
</evidence>
<dbReference type="InterPro" id="IPR000160">
    <property type="entry name" value="GGDEF_dom"/>
</dbReference>
<feature type="domain" description="GGDEF" evidence="3">
    <location>
        <begin position="454"/>
        <end position="587"/>
    </location>
</feature>
<dbReference type="GO" id="GO:0005886">
    <property type="term" value="C:plasma membrane"/>
    <property type="evidence" value="ECO:0007669"/>
    <property type="project" value="TreeGrafter"/>
</dbReference>
<dbReference type="Gene3D" id="3.30.70.270">
    <property type="match status" value="1"/>
</dbReference>
<dbReference type="PANTHER" id="PTHR45138:SF24">
    <property type="entry name" value="DIGUANYLATE CYCLASE DGCC-RELATED"/>
    <property type="match status" value="1"/>
</dbReference>
<gene>
    <name evidence="4" type="ORF">FOZ76_09445</name>
</gene>
<dbReference type="InterPro" id="IPR043128">
    <property type="entry name" value="Rev_trsase/Diguanyl_cyclase"/>
</dbReference>
<dbReference type="CDD" id="cd18773">
    <property type="entry name" value="PDC1_HK_sensor"/>
    <property type="match status" value="1"/>
</dbReference>
<comment type="caution">
    <text evidence="4">The sequence shown here is derived from an EMBL/GenBank/DDBJ whole genome shotgun (WGS) entry which is preliminary data.</text>
</comment>
<keyword evidence="5" id="KW-1185">Reference proteome</keyword>
<reference evidence="4 5" key="1">
    <citation type="submission" date="2019-07" db="EMBL/GenBank/DDBJ databases">
        <title>Qingshengfaniella alkalisoli gen. nov., sp. nov., isolated from saline soil.</title>
        <authorList>
            <person name="Xu L."/>
            <person name="Huang X.-X."/>
            <person name="Sun J.-Q."/>
        </authorList>
    </citation>
    <scope>NUCLEOTIDE SEQUENCE [LARGE SCALE GENOMIC DNA]</scope>
    <source>
        <strain evidence="4 5">DSM 27279</strain>
    </source>
</reference>
<dbReference type="PROSITE" id="PS50887">
    <property type="entry name" value="GGDEF"/>
    <property type="match status" value="1"/>
</dbReference>
<organism evidence="4 5">
    <name type="scientific">Verticiella sediminum</name>
    <dbReference type="NCBI Taxonomy" id="1247510"/>
    <lineage>
        <taxon>Bacteria</taxon>
        <taxon>Pseudomonadati</taxon>
        <taxon>Pseudomonadota</taxon>
        <taxon>Betaproteobacteria</taxon>
        <taxon>Burkholderiales</taxon>
        <taxon>Alcaligenaceae</taxon>
        <taxon>Verticiella</taxon>
    </lineage>
</organism>
<protein>
    <recommendedName>
        <fullName evidence="1">diguanylate cyclase</fullName>
        <ecNumber evidence="1">2.7.7.65</ecNumber>
    </recommendedName>
</protein>
<dbReference type="NCBIfam" id="TIGR00254">
    <property type="entry name" value="GGDEF"/>
    <property type="match status" value="1"/>
</dbReference>
<proteinExistence type="predicted"/>
<dbReference type="FunFam" id="3.30.70.270:FF:000001">
    <property type="entry name" value="Diguanylate cyclase domain protein"/>
    <property type="match status" value="1"/>
</dbReference>
<name>A0A556AU55_9BURK</name>
<dbReference type="EC" id="2.7.7.65" evidence="1"/>
<dbReference type="PANTHER" id="PTHR45138">
    <property type="entry name" value="REGULATORY COMPONENTS OF SENSORY TRANSDUCTION SYSTEM"/>
    <property type="match status" value="1"/>
</dbReference>
<dbReference type="InterPro" id="IPR029151">
    <property type="entry name" value="Sensor-like_sf"/>
</dbReference>
<dbReference type="Pfam" id="PF00990">
    <property type="entry name" value="GGDEF"/>
    <property type="match status" value="1"/>
</dbReference>
<keyword evidence="2" id="KW-0812">Transmembrane</keyword>
<dbReference type="GO" id="GO:0052621">
    <property type="term" value="F:diguanylate cyclase activity"/>
    <property type="evidence" value="ECO:0007669"/>
    <property type="project" value="UniProtKB-EC"/>
</dbReference>